<dbReference type="InterPro" id="IPR018187">
    <property type="entry name" value="Asp/Glu_racemase_AS_1"/>
</dbReference>
<proteinExistence type="inferred from homology"/>
<dbReference type="RefSeq" id="WP_090675077.1">
    <property type="nucleotide sequence ID" value="NZ_FNIT01000007.1"/>
</dbReference>
<dbReference type="InterPro" id="IPR001920">
    <property type="entry name" value="Asp/Glu_race"/>
</dbReference>
<dbReference type="InterPro" id="IPR015942">
    <property type="entry name" value="Asp/Glu/hydantoin_racemase"/>
</dbReference>
<evidence type="ECO:0000256" key="2">
    <source>
        <dbReference type="ARBA" id="ARBA00023235"/>
    </source>
</evidence>
<dbReference type="Pfam" id="PF01177">
    <property type="entry name" value="Asp_Glu_race"/>
    <property type="match status" value="1"/>
</dbReference>
<evidence type="ECO:0000313" key="4">
    <source>
        <dbReference type="Proteomes" id="UP000198793"/>
    </source>
</evidence>
<dbReference type="PROSITE" id="PS00923">
    <property type="entry name" value="ASP_GLU_RACEMASE_1"/>
    <property type="match status" value="1"/>
</dbReference>
<dbReference type="AlphaFoldDB" id="A0A1H0K572"/>
<keyword evidence="2" id="KW-0413">Isomerase</keyword>
<keyword evidence="4" id="KW-1185">Reference proteome</keyword>
<dbReference type="EMBL" id="FNIT01000007">
    <property type="protein sequence ID" value="SDO50997.1"/>
    <property type="molecule type" value="Genomic_DNA"/>
</dbReference>
<dbReference type="PANTHER" id="PTHR21198:SF7">
    <property type="entry name" value="ASPARTATE-GLUTAMATE RACEMASE FAMILY"/>
    <property type="match status" value="1"/>
</dbReference>
<dbReference type="PANTHER" id="PTHR21198">
    <property type="entry name" value="GLUTAMATE RACEMASE"/>
    <property type="match status" value="1"/>
</dbReference>
<organism evidence="3 4">
    <name type="scientific">Aureimonas jatrophae</name>
    <dbReference type="NCBI Taxonomy" id="1166073"/>
    <lineage>
        <taxon>Bacteria</taxon>
        <taxon>Pseudomonadati</taxon>
        <taxon>Pseudomonadota</taxon>
        <taxon>Alphaproteobacteria</taxon>
        <taxon>Hyphomicrobiales</taxon>
        <taxon>Aurantimonadaceae</taxon>
        <taxon>Aureimonas</taxon>
    </lineage>
</organism>
<gene>
    <name evidence="3" type="ORF">SAMN05192530_10797</name>
</gene>
<evidence type="ECO:0000256" key="1">
    <source>
        <dbReference type="ARBA" id="ARBA00007847"/>
    </source>
</evidence>
<name>A0A1H0K572_9HYPH</name>
<dbReference type="InterPro" id="IPR004380">
    <property type="entry name" value="Asp_race"/>
</dbReference>
<protein>
    <submittedName>
        <fullName evidence="3">Aspartate racemase</fullName>
    </submittedName>
</protein>
<sequence>MKRIGLIGGMSWESTAVYYRLLNEAVRARLGGLASADVLVHSLDFSAVVALQKAGRWDEAARMLAESAQGLERAGADCVLICTNTMHLVADAVQAAVGVPLIDIVAETGRRIAAAGHRRPLLLATRYTMEHGFYHARMEAGAGIRPLVPNEADRALVHRVIFEELCAGRVLDASRRAMEEVVQRGRDAGADSVILGCTEICLLIDPAAQVLPGFDSTTIHAEAAIRFALDKSRFALDNGLLASRQLGERIAA</sequence>
<comment type="similarity">
    <text evidence="1">Belongs to the aspartate/glutamate racemases family.</text>
</comment>
<dbReference type="OrthoDB" id="9803739at2"/>
<dbReference type="GO" id="GO:0047661">
    <property type="term" value="F:amino-acid racemase activity"/>
    <property type="evidence" value="ECO:0007669"/>
    <property type="project" value="InterPro"/>
</dbReference>
<dbReference type="STRING" id="1166073.SAMN05192530_10797"/>
<evidence type="ECO:0000313" key="3">
    <source>
        <dbReference type="EMBL" id="SDO50997.1"/>
    </source>
</evidence>
<dbReference type="NCBIfam" id="TIGR00035">
    <property type="entry name" value="asp_race"/>
    <property type="match status" value="1"/>
</dbReference>
<dbReference type="Proteomes" id="UP000198793">
    <property type="component" value="Unassembled WGS sequence"/>
</dbReference>
<reference evidence="3 4" key="1">
    <citation type="submission" date="2016-10" db="EMBL/GenBank/DDBJ databases">
        <authorList>
            <person name="de Groot N.N."/>
        </authorList>
    </citation>
    <scope>NUCLEOTIDE SEQUENCE [LARGE SCALE GENOMIC DNA]</scope>
    <source>
        <strain evidence="4">L7-484,KACC 16230,DSM 25025</strain>
    </source>
</reference>
<accession>A0A1H0K572</accession>
<dbReference type="SUPFAM" id="SSF53681">
    <property type="entry name" value="Aspartate/glutamate racemase"/>
    <property type="match status" value="2"/>
</dbReference>
<dbReference type="Gene3D" id="3.40.50.1860">
    <property type="match status" value="2"/>
</dbReference>